<protein>
    <submittedName>
        <fullName evidence="1">Uncharacterized protein</fullName>
    </submittedName>
</protein>
<evidence type="ECO:0000313" key="2">
    <source>
        <dbReference type="Proteomes" id="UP000554482"/>
    </source>
</evidence>
<name>A0A7J6WCU6_THATH</name>
<reference evidence="1 2" key="1">
    <citation type="submission" date="2020-06" db="EMBL/GenBank/DDBJ databases">
        <title>Transcriptomic and genomic resources for Thalictrum thalictroides and T. hernandezii: Facilitating candidate gene discovery in an emerging model plant lineage.</title>
        <authorList>
            <person name="Arias T."/>
            <person name="Riano-Pachon D.M."/>
            <person name="Di Stilio V.S."/>
        </authorList>
    </citation>
    <scope>NUCLEOTIDE SEQUENCE [LARGE SCALE GENOMIC DNA]</scope>
    <source>
        <strain evidence="2">cv. WT478/WT964</strain>
        <tissue evidence="1">Leaves</tissue>
    </source>
</reference>
<dbReference type="AlphaFoldDB" id="A0A7J6WCU6"/>
<evidence type="ECO:0000313" key="1">
    <source>
        <dbReference type="EMBL" id="KAF5195199.1"/>
    </source>
</evidence>
<sequence length="121" mass="13553">MIKAANLRSRQVQELWNAAVISILVQIWKARNRAHFDGTFVNCQKIKLEVLKNISLAGLLTTGSMHNNCNDFQLLRNLNVKGRPRPAQNDIQSHASMHEIENFLEGKGIRFTSGALPAVFG</sequence>
<dbReference type="EMBL" id="JABWDY010017675">
    <property type="protein sequence ID" value="KAF5195199.1"/>
    <property type="molecule type" value="Genomic_DNA"/>
</dbReference>
<dbReference type="OrthoDB" id="1752183at2759"/>
<dbReference type="Proteomes" id="UP000554482">
    <property type="component" value="Unassembled WGS sequence"/>
</dbReference>
<keyword evidence="2" id="KW-1185">Reference proteome</keyword>
<comment type="caution">
    <text evidence="1">The sequence shown here is derived from an EMBL/GenBank/DDBJ whole genome shotgun (WGS) entry which is preliminary data.</text>
</comment>
<gene>
    <name evidence="1" type="ORF">FRX31_015216</name>
</gene>
<accession>A0A7J6WCU6</accession>
<organism evidence="1 2">
    <name type="scientific">Thalictrum thalictroides</name>
    <name type="common">Rue-anemone</name>
    <name type="synonym">Anemone thalictroides</name>
    <dbReference type="NCBI Taxonomy" id="46969"/>
    <lineage>
        <taxon>Eukaryota</taxon>
        <taxon>Viridiplantae</taxon>
        <taxon>Streptophyta</taxon>
        <taxon>Embryophyta</taxon>
        <taxon>Tracheophyta</taxon>
        <taxon>Spermatophyta</taxon>
        <taxon>Magnoliopsida</taxon>
        <taxon>Ranunculales</taxon>
        <taxon>Ranunculaceae</taxon>
        <taxon>Thalictroideae</taxon>
        <taxon>Thalictrum</taxon>
    </lineage>
</organism>
<proteinExistence type="predicted"/>